<evidence type="ECO:0000313" key="3">
    <source>
        <dbReference type="Proteomes" id="UP000187735"/>
    </source>
</evidence>
<gene>
    <name evidence="2" type="ORF">Fuma_05360</name>
</gene>
<protein>
    <submittedName>
        <fullName evidence="2">Uncharacterized protein</fullName>
    </submittedName>
</protein>
<dbReference type="EMBL" id="CP017641">
    <property type="protein sequence ID" value="APZ95700.1"/>
    <property type="molecule type" value="Genomic_DNA"/>
</dbReference>
<feature type="region of interest" description="Disordered" evidence="1">
    <location>
        <begin position="1"/>
        <end position="21"/>
    </location>
</feature>
<dbReference type="AlphaFoldDB" id="A0A1P8WNR9"/>
<feature type="compositionally biased region" description="Polar residues" evidence="1">
    <location>
        <begin position="9"/>
        <end position="20"/>
    </location>
</feature>
<proteinExistence type="predicted"/>
<dbReference type="Proteomes" id="UP000187735">
    <property type="component" value="Chromosome"/>
</dbReference>
<name>A0A1P8WNR9_9PLAN</name>
<sequence length="93" mass="10148">MKNKDEHSLISNRGGTSAQQMVPVLRPERTGLAVSVLPALRAFIVTVLSSDNSDAELASLQGTVWCGPACQVVWGPRSEMAAATRFMLWLQYE</sequence>
<organism evidence="2 3">
    <name type="scientific">Fuerstiella marisgermanici</name>
    <dbReference type="NCBI Taxonomy" id="1891926"/>
    <lineage>
        <taxon>Bacteria</taxon>
        <taxon>Pseudomonadati</taxon>
        <taxon>Planctomycetota</taxon>
        <taxon>Planctomycetia</taxon>
        <taxon>Planctomycetales</taxon>
        <taxon>Planctomycetaceae</taxon>
        <taxon>Fuerstiella</taxon>
    </lineage>
</organism>
<reference evidence="2 3" key="1">
    <citation type="journal article" date="2016" name="Front. Microbiol.">
        <title>Fuerstia marisgermanicae gen. nov., sp. nov., an Unusual Member of the Phylum Planctomycetes from the German Wadden Sea.</title>
        <authorList>
            <person name="Kohn T."/>
            <person name="Heuer A."/>
            <person name="Jogler M."/>
            <person name="Vollmers J."/>
            <person name="Boedeker C."/>
            <person name="Bunk B."/>
            <person name="Rast P."/>
            <person name="Borchert D."/>
            <person name="Glockner I."/>
            <person name="Freese H.M."/>
            <person name="Klenk H.P."/>
            <person name="Overmann J."/>
            <person name="Kaster A.K."/>
            <person name="Rohde M."/>
            <person name="Wiegand S."/>
            <person name="Jogler C."/>
        </authorList>
    </citation>
    <scope>NUCLEOTIDE SEQUENCE [LARGE SCALE GENOMIC DNA]</scope>
    <source>
        <strain evidence="2 3">NH11</strain>
    </source>
</reference>
<keyword evidence="3" id="KW-1185">Reference proteome</keyword>
<evidence type="ECO:0000256" key="1">
    <source>
        <dbReference type="SAM" id="MobiDB-lite"/>
    </source>
</evidence>
<evidence type="ECO:0000313" key="2">
    <source>
        <dbReference type="EMBL" id="APZ95700.1"/>
    </source>
</evidence>
<dbReference type="KEGG" id="fmr:Fuma_05360"/>
<accession>A0A1P8WNR9</accession>